<keyword evidence="5" id="KW-1160">Virus entry into host cell</keyword>
<evidence type="ECO:0000256" key="3">
    <source>
        <dbReference type="ARBA" id="ARBA00022732"/>
    </source>
</evidence>
<evidence type="ECO:0000256" key="4">
    <source>
        <dbReference type="ARBA" id="ARBA00022844"/>
    </source>
</evidence>
<dbReference type="GO" id="GO:0098996">
    <property type="term" value="P:symbiont entry into host cell via disruption of host cell glycocalyx"/>
    <property type="evidence" value="ECO:0007669"/>
    <property type="project" value="UniProtKB-KW"/>
</dbReference>
<name>A0AAU8KVY1_9CAUD</name>
<dbReference type="SUPFAM" id="SSF51126">
    <property type="entry name" value="Pectin lyase-like"/>
    <property type="match status" value="1"/>
</dbReference>
<proteinExistence type="predicted"/>
<comment type="subcellular location">
    <subcellularLocation>
        <location evidence="1">Virion</location>
    </subcellularLocation>
</comment>
<evidence type="ECO:0000256" key="6">
    <source>
        <dbReference type="ARBA" id="ARBA00035731"/>
    </source>
</evidence>
<accession>A0AAU8KVY1</accession>
<dbReference type="InterPro" id="IPR011050">
    <property type="entry name" value="Pectin_lyase_fold/virulence"/>
</dbReference>
<dbReference type="GO" id="GO:0098994">
    <property type="term" value="P:symbiont entry into host cell via disruption of host cell envelope"/>
    <property type="evidence" value="ECO:0007669"/>
    <property type="project" value="UniProtKB-KW"/>
</dbReference>
<gene>
    <name evidence="9" type="ORF">SFMKMQDV_CDS0011</name>
</gene>
<evidence type="ECO:0000256" key="5">
    <source>
        <dbReference type="ARBA" id="ARBA00023296"/>
    </source>
</evidence>
<dbReference type="Pfam" id="PF12708">
    <property type="entry name" value="Pect-lyase_RHGA_epim"/>
    <property type="match status" value="1"/>
</dbReference>
<reference evidence="9" key="1">
    <citation type="submission" date="2024-05" db="EMBL/GenBank/DDBJ databases">
        <title>Complete Genome Sequences of 14 Acinetobacter baumannii phages isolated in Kenya.</title>
        <authorList>
            <person name="Mwai F."/>
            <person name="Kigen C."/>
            <person name="Makobe C."/>
            <person name="Georges M."/>
            <person name="Mutai I."/>
            <person name="Odoyo E."/>
            <person name="Gachoya M."/>
            <person name="Musila L."/>
        </authorList>
    </citation>
    <scope>NUCLEOTIDE SEQUENCE</scope>
</reference>
<keyword evidence="3" id="KW-1227">Viral tail protein</keyword>
<evidence type="ECO:0000313" key="9">
    <source>
        <dbReference type="EMBL" id="XCN27784.1"/>
    </source>
</evidence>
<dbReference type="InterPro" id="IPR012334">
    <property type="entry name" value="Pectin_lyas_fold"/>
</dbReference>
<evidence type="ECO:0000259" key="8">
    <source>
        <dbReference type="Pfam" id="PF12708"/>
    </source>
</evidence>
<keyword evidence="6" id="KW-1238">Degradation of host capsule during virus entry</keyword>
<sequence length="831" mass="91510">MNTLRSFTETVVTTPTDTFPISFEYDEKYDAVHVFLNDVAVKDLGYTVSQVNAVTLKIEPAIPEGTVRIERETDIDKMKYIFDAGALFIDQNVDADFKQIVHSQQEVRDGFIKLRGDVLPLVHGLQEALQQAQETSEAAQEAATAAEEAAQITRSASQVIDEGGLTQQELNNGVGSIAELLSIPNPKHLQVIRVLSRNAGTFKGGGTFIFHAGSTKDDGGMFFKTPTGSWHRIILEVWHNVQWWGAVGDGVTDDTQAIKRAVEAHGAVDVWDGGSNPVDNSFCTIYFPPSEGPYIVTDTIYILPYMRIKGDSSKGGSLEWVNDKYRSCIEARFPENINYKFVISTLNRLRETGELCPWYMMPAGAQYDSGFVTGCFGSCVEDIVIQTLNKDNRVYGAIKMQNSPECSVERCFIRGFFDVGVAACGAWNSRFDFSSDTYKCGFVGYGDMNNTTIRGYHHGKKGNALLPLPQQVAPLMSHDTTSGLPFDESTKRFGVYLHYAYGFVLDALINEYHDVGLFVTQSQGSVNSLYNEGNDISVAVIASSFRIGSLMGVANNSAFALGTGANIYLDTMSPDHYKTDFLLSASEYTARIHVPKALNVPYNRSIIVDRDVIYLDATNGNDKNSGLHNNHAVKTLTQALLNLTNADNSTFSANDIKHVKKSKTLIICDSSEYSLTTWVSLTDMDLTVKTISTSLTPKLRVSNYNYLIKNCNISITGVNLLRTYDNSYQASHGFFRCEGDCSIAVNSDVVDLDYHFVSVDPTTKAKVKVSIMGNTGAMGGYAKYFHTVSKNVFVEVFIRLNNTVNNINMSADNGIDAPPEAYIIKSVSSVL</sequence>
<feature type="coiled-coil region" evidence="7">
    <location>
        <begin position="122"/>
        <end position="149"/>
    </location>
</feature>
<evidence type="ECO:0000256" key="2">
    <source>
        <dbReference type="ARBA" id="ARBA00022717"/>
    </source>
</evidence>
<evidence type="ECO:0000256" key="7">
    <source>
        <dbReference type="SAM" id="Coils"/>
    </source>
</evidence>
<protein>
    <submittedName>
        <fullName evidence="9">Tail fiber protein</fullName>
    </submittedName>
</protein>
<keyword evidence="4" id="KW-0946">Virion</keyword>
<feature type="domain" description="Rhamnogalacturonase A/B/Epimerase-like pectate lyase" evidence="8">
    <location>
        <begin position="238"/>
        <end position="318"/>
    </location>
</feature>
<dbReference type="GO" id="GO:0098015">
    <property type="term" value="C:virus tail"/>
    <property type="evidence" value="ECO:0007669"/>
    <property type="project" value="UniProtKB-KW"/>
</dbReference>
<evidence type="ECO:0000256" key="1">
    <source>
        <dbReference type="ARBA" id="ARBA00004328"/>
    </source>
</evidence>
<organism evidence="9">
    <name type="scientific">Acinetobacter phage vB_Ab_1137_KEN_07</name>
    <dbReference type="NCBI Taxonomy" id="3158854"/>
    <lineage>
        <taxon>Viruses</taxon>
        <taxon>Duplodnaviria</taxon>
        <taxon>Heunggongvirae</taxon>
        <taxon>Uroviricota</taxon>
        <taxon>Caudoviricetes</taxon>
        <taxon>Autographivirales</taxon>
        <taxon>Autoscriptoviridae</taxon>
        <taxon>Beijerinckvirinae</taxon>
        <taxon>Friunavirus</taxon>
    </lineage>
</organism>
<keyword evidence="7" id="KW-0175">Coiled coil</keyword>
<dbReference type="InterPro" id="IPR024535">
    <property type="entry name" value="RHGA/B-epi-like_pectate_lyase"/>
</dbReference>
<keyword evidence="2" id="KW-1235">Degradation of host cell envelope components during virus entry</keyword>
<dbReference type="EMBL" id="PP841138">
    <property type="protein sequence ID" value="XCN27784.1"/>
    <property type="molecule type" value="Genomic_DNA"/>
</dbReference>
<dbReference type="Gene3D" id="2.160.20.10">
    <property type="entry name" value="Single-stranded right-handed beta-helix, Pectin lyase-like"/>
    <property type="match status" value="1"/>
</dbReference>